<reference evidence="1" key="1">
    <citation type="submission" date="2021-06" db="EMBL/GenBank/DDBJ databases">
        <authorList>
            <person name="Kallberg Y."/>
            <person name="Tangrot J."/>
            <person name="Rosling A."/>
        </authorList>
    </citation>
    <scope>NUCLEOTIDE SEQUENCE</scope>
    <source>
        <strain evidence="1">MA453B</strain>
    </source>
</reference>
<evidence type="ECO:0000313" key="2">
    <source>
        <dbReference type="Proteomes" id="UP000789405"/>
    </source>
</evidence>
<comment type="caution">
    <text evidence="1">The sequence shown here is derived from an EMBL/GenBank/DDBJ whole genome shotgun (WGS) entry which is preliminary data.</text>
</comment>
<protein>
    <submittedName>
        <fullName evidence="1">19412_t:CDS:1</fullName>
    </submittedName>
</protein>
<accession>A0A9N9HFT0</accession>
<evidence type="ECO:0000313" key="1">
    <source>
        <dbReference type="EMBL" id="CAG8670675.1"/>
    </source>
</evidence>
<organism evidence="1 2">
    <name type="scientific">Dentiscutata erythropus</name>
    <dbReference type="NCBI Taxonomy" id="1348616"/>
    <lineage>
        <taxon>Eukaryota</taxon>
        <taxon>Fungi</taxon>
        <taxon>Fungi incertae sedis</taxon>
        <taxon>Mucoromycota</taxon>
        <taxon>Glomeromycotina</taxon>
        <taxon>Glomeromycetes</taxon>
        <taxon>Diversisporales</taxon>
        <taxon>Gigasporaceae</taxon>
        <taxon>Dentiscutata</taxon>
    </lineage>
</organism>
<dbReference type="OrthoDB" id="3068380at2759"/>
<proteinExistence type="predicted"/>
<dbReference type="AlphaFoldDB" id="A0A9N9HFT0"/>
<sequence>MSMLYFTDSAVRLATADLPIIWARLCVNIHTEKQTGNVAPISKKRALDNITSHNSSNIPVSPKIKVADDVLIGTAYNSLVVGNIIPFIKLLKATLLTRSRMSLSSANEAVLQAIVEILLPSSHRVPELCLVMDGKKQKGSGRFGFPDIFVLGGTEGNDVCLELKYISLIGLVRDANGNQVRSFGANELEKLDKILETEDEESLLNRRYVYWSKDLGKMVQTTIRGIINDGLKQLRSYMSMIAKGHAVGYSTSGVIDERIKTIKSGPNKLKGFISWLLDFVVSCGDPLKKQCLIINILKFNKELHFCEPV</sequence>
<dbReference type="EMBL" id="CAJVPY010006852">
    <property type="protein sequence ID" value="CAG8670675.1"/>
    <property type="molecule type" value="Genomic_DNA"/>
</dbReference>
<keyword evidence="2" id="KW-1185">Reference proteome</keyword>
<gene>
    <name evidence="1" type="ORF">DERYTH_LOCUS11221</name>
</gene>
<dbReference type="Proteomes" id="UP000789405">
    <property type="component" value="Unassembled WGS sequence"/>
</dbReference>
<name>A0A9N9HFT0_9GLOM</name>